<accession>A0ABW8GKL2</accession>
<feature type="transmembrane region" description="Helical" evidence="1">
    <location>
        <begin position="319"/>
        <end position="340"/>
    </location>
</feature>
<keyword evidence="1" id="KW-0472">Membrane</keyword>
<dbReference type="InterPro" id="IPR025291">
    <property type="entry name" value="DUF4153"/>
</dbReference>
<feature type="transmembrane region" description="Helical" evidence="1">
    <location>
        <begin position="36"/>
        <end position="57"/>
    </location>
</feature>
<reference evidence="2 3" key="1">
    <citation type="submission" date="2024-11" db="EMBL/GenBank/DDBJ databases">
        <authorList>
            <person name="Kaparullina E.N."/>
            <person name="Delegan Y.A."/>
            <person name="Doronina N.V."/>
        </authorList>
    </citation>
    <scope>NUCLEOTIDE SEQUENCE [LARGE SCALE GENOMIC DNA]</scope>
    <source>
        <strain evidence="2 3">7sh_L</strain>
    </source>
</reference>
<feature type="transmembrane region" description="Helical" evidence="1">
    <location>
        <begin position="147"/>
        <end position="172"/>
    </location>
</feature>
<feature type="transmembrane region" description="Helical" evidence="1">
    <location>
        <begin position="101"/>
        <end position="120"/>
    </location>
</feature>
<proteinExistence type="predicted"/>
<feature type="transmembrane region" description="Helical" evidence="1">
    <location>
        <begin position="282"/>
        <end position="307"/>
    </location>
</feature>
<evidence type="ECO:0000256" key="1">
    <source>
        <dbReference type="SAM" id="Phobius"/>
    </source>
</evidence>
<dbReference type="Pfam" id="PF13687">
    <property type="entry name" value="DUF4153"/>
    <property type="match status" value="1"/>
</dbReference>
<feature type="transmembrane region" description="Helical" evidence="1">
    <location>
        <begin position="7"/>
        <end position="24"/>
    </location>
</feature>
<evidence type="ECO:0000313" key="3">
    <source>
        <dbReference type="Proteomes" id="UP001617669"/>
    </source>
</evidence>
<gene>
    <name evidence="2" type="ORF">ACIKP9_06830</name>
</gene>
<keyword evidence="1" id="KW-0812">Transmembrane</keyword>
<name>A0ABW8GKL2_9PROT</name>
<feature type="transmembrane region" description="Helical" evidence="1">
    <location>
        <begin position="249"/>
        <end position="270"/>
    </location>
</feature>
<dbReference type="RefSeq" id="WP_400880907.1">
    <property type="nucleotide sequence ID" value="NZ_JBIWXY010000001.1"/>
</dbReference>
<sequence>MSRQARSWIIAWATGQGLGLWLLHEWILKLAIPQQYFSVIWALYALVITLPLSFMLLPAYRQQRRLWGMALAYSLLMAGAAAYSGYQAWMSGIPYHQTWELGFILGCITFSSWFVLLPFAEHGLCKGQWFSDYAFLFSAAWRNWVKLMLAGLFAGLFWVLLFLLAGLFKVLHVNFLMDLISSRIFAYPVTAITFGIGLSLYAAKEDALVGIYRASLDILGWLLPEVSFILILFLLALPFQGLALLWKTGYATSLMLCLLAWTIFLFNAAWQDATREERFPRWLRRFIGLGLLTMPVYILLCAYSLGLRVTQYGWTIDRVWAALAILIMAIYALGYAWVVLRRNAVWMLQARQVNIVAALFAVTLLILTLTPILDPVRLAVHSQVSRLLDGRTSVSDFDFEYLRLEGRRYGNQVLQELARNTTHEHAVLIRQKAEDAMKVTYRTFKPQGPEPLTHAQLQEQLTPYPHTVALDPAFVDFLLEQRNSGKLYLNCSTSKPCPVLVLDMNDDGEQELVVLSGYSSHVFQRTQGVWKVAGRLTGKDMDALGATKIQRELDALDFSAKPNAWRDLWIGNMKYQVEER</sequence>
<dbReference type="Proteomes" id="UP001617669">
    <property type="component" value="Unassembled WGS sequence"/>
</dbReference>
<feature type="transmembrane region" description="Helical" evidence="1">
    <location>
        <begin position="215"/>
        <end position="237"/>
    </location>
</feature>
<keyword evidence="1" id="KW-1133">Transmembrane helix</keyword>
<comment type="caution">
    <text evidence="2">The sequence shown here is derived from an EMBL/GenBank/DDBJ whole genome shotgun (WGS) entry which is preliminary data.</text>
</comment>
<feature type="transmembrane region" description="Helical" evidence="1">
    <location>
        <begin position="352"/>
        <end position="373"/>
    </location>
</feature>
<keyword evidence="3" id="KW-1185">Reference proteome</keyword>
<protein>
    <submittedName>
        <fullName evidence="2">DUF4153 domain-containing protein</fullName>
    </submittedName>
</protein>
<dbReference type="EMBL" id="JBIWXY010000001">
    <property type="protein sequence ID" value="MFJ5445941.1"/>
    <property type="molecule type" value="Genomic_DNA"/>
</dbReference>
<organism evidence="2 3">
    <name type="scientific">Methylobacillus methanolivorans</name>
    <dbReference type="NCBI Taxonomy" id="1848927"/>
    <lineage>
        <taxon>Bacteria</taxon>
        <taxon>Pseudomonadati</taxon>
        <taxon>Pseudomonadota</taxon>
        <taxon>Betaproteobacteria</taxon>
        <taxon>Nitrosomonadales</taxon>
        <taxon>Methylophilaceae</taxon>
        <taxon>Methylobacillus</taxon>
    </lineage>
</organism>
<feature type="transmembrane region" description="Helical" evidence="1">
    <location>
        <begin position="184"/>
        <end position="203"/>
    </location>
</feature>
<feature type="transmembrane region" description="Helical" evidence="1">
    <location>
        <begin position="69"/>
        <end position="89"/>
    </location>
</feature>
<evidence type="ECO:0000313" key="2">
    <source>
        <dbReference type="EMBL" id="MFJ5445941.1"/>
    </source>
</evidence>